<evidence type="ECO:0000313" key="5">
    <source>
        <dbReference type="EMBL" id="GAA1752740.1"/>
    </source>
</evidence>
<protein>
    <submittedName>
        <fullName evidence="5">Lysophospholipid acyltransferase family protein</fullName>
    </submittedName>
</protein>
<dbReference type="CDD" id="cd07989">
    <property type="entry name" value="LPLAT_AGPAT-like"/>
    <property type="match status" value="1"/>
</dbReference>
<evidence type="ECO:0000313" key="6">
    <source>
        <dbReference type="Proteomes" id="UP001501057"/>
    </source>
</evidence>
<sequence length="258" mass="28365">MHYARDMRDITYPPVIVTAKTLFKALGMRFQTSGTEHIPREGGAVLAANHIGYVDFVFDGLAAQPSKRLVRFMAKREAFEGPTGRLMRSFHHISVDRDSGEESYNTAVEYLRSGEVVGIFPEATISRSMEIKELKTGAVRMAAEAGVPLIPMVTWGTQLLKTKDHESDIWGRGKTVALHVGPPLAVTGEDPVAETALLHAEMTRLLEKAITEYPISPEGQWWAPARFGGLAPTPEEAARLDAEEKAAKAARRAERENG</sequence>
<keyword evidence="2 5" id="KW-0012">Acyltransferase</keyword>
<accession>A0ABN2KC08</accession>
<feature type="compositionally biased region" description="Basic and acidic residues" evidence="3">
    <location>
        <begin position="236"/>
        <end position="258"/>
    </location>
</feature>
<feature type="region of interest" description="Disordered" evidence="3">
    <location>
        <begin position="234"/>
        <end position="258"/>
    </location>
</feature>
<proteinExistence type="predicted"/>
<dbReference type="Proteomes" id="UP001501057">
    <property type="component" value="Unassembled WGS sequence"/>
</dbReference>
<dbReference type="Pfam" id="PF01553">
    <property type="entry name" value="Acyltransferase"/>
    <property type="match status" value="1"/>
</dbReference>
<dbReference type="SUPFAM" id="SSF69593">
    <property type="entry name" value="Glycerol-3-phosphate (1)-acyltransferase"/>
    <property type="match status" value="1"/>
</dbReference>
<organism evidence="5 6">
    <name type="scientific">Aeromicrobium alkaliterrae</name>
    <dbReference type="NCBI Taxonomy" id="302168"/>
    <lineage>
        <taxon>Bacteria</taxon>
        <taxon>Bacillati</taxon>
        <taxon>Actinomycetota</taxon>
        <taxon>Actinomycetes</taxon>
        <taxon>Propionibacteriales</taxon>
        <taxon>Nocardioidaceae</taxon>
        <taxon>Aeromicrobium</taxon>
    </lineage>
</organism>
<evidence type="ECO:0000256" key="1">
    <source>
        <dbReference type="ARBA" id="ARBA00022679"/>
    </source>
</evidence>
<dbReference type="GO" id="GO:0016746">
    <property type="term" value="F:acyltransferase activity"/>
    <property type="evidence" value="ECO:0007669"/>
    <property type="project" value="UniProtKB-KW"/>
</dbReference>
<dbReference type="InterPro" id="IPR002123">
    <property type="entry name" value="Plipid/glycerol_acylTrfase"/>
</dbReference>
<dbReference type="PANTHER" id="PTHR10434:SF55">
    <property type="entry name" value="POSSIBLE ACYLTRANSFERASE"/>
    <property type="match status" value="1"/>
</dbReference>
<reference evidence="5 6" key="1">
    <citation type="journal article" date="2019" name="Int. J. Syst. Evol. Microbiol.">
        <title>The Global Catalogue of Microorganisms (GCM) 10K type strain sequencing project: providing services to taxonomists for standard genome sequencing and annotation.</title>
        <authorList>
            <consortium name="The Broad Institute Genomics Platform"/>
            <consortium name="The Broad Institute Genome Sequencing Center for Infectious Disease"/>
            <person name="Wu L."/>
            <person name="Ma J."/>
        </authorList>
    </citation>
    <scope>NUCLEOTIDE SEQUENCE [LARGE SCALE GENOMIC DNA]</scope>
    <source>
        <strain evidence="5 6">JCM 13518</strain>
    </source>
</reference>
<comment type="caution">
    <text evidence="5">The sequence shown here is derived from an EMBL/GenBank/DDBJ whole genome shotgun (WGS) entry which is preliminary data.</text>
</comment>
<name>A0ABN2KC08_9ACTN</name>
<dbReference type="EMBL" id="BAAAME010000010">
    <property type="protein sequence ID" value="GAA1752740.1"/>
    <property type="molecule type" value="Genomic_DNA"/>
</dbReference>
<keyword evidence="1" id="KW-0808">Transferase</keyword>
<dbReference type="PANTHER" id="PTHR10434">
    <property type="entry name" value="1-ACYL-SN-GLYCEROL-3-PHOSPHATE ACYLTRANSFERASE"/>
    <property type="match status" value="1"/>
</dbReference>
<evidence type="ECO:0000256" key="2">
    <source>
        <dbReference type="ARBA" id="ARBA00023315"/>
    </source>
</evidence>
<evidence type="ECO:0000259" key="4">
    <source>
        <dbReference type="SMART" id="SM00563"/>
    </source>
</evidence>
<gene>
    <name evidence="5" type="ORF">GCM10009710_35540</name>
</gene>
<feature type="domain" description="Phospholipid/glycerol acyltransferase" evidence="4">
    <location>
        <begin position="44"/>
        <end position="157"/>
    </location>
</feature>
<dbReference type="SMART" id="SM00563">
    <property type="entry name" value="PlsC"/>
    <property type="match status" value="1"/>
</dbReference>
<keyword evidence="6" id="KW-1185">Reference proteome</keyword>
<evidence type="ECO:0000256" key="3">
    <source>
        <dbReference type="SAM" id="MobiDB-lite"/>
    </source>
</evidence>